<evidence type="ECO:0000313" key="1">
    <source>
        <dbReference type="EMBL" id="PTQ96614.1"/>
    </source>
</evidence>
<dbReference type="Proteomes" id="UP000244168">
    <property type="component" value="Unassembled WGS sequence"/>
</dbReference>
<dbReference type="PANTHER" id="PTHR35532:SF5">
    <property type="entry name" value="CARBOHYDRATE-BINDING DOMAIN-CONTAINING PROTEIN"/>
    <property type="match status" value="1"/>
</dbReference>
<dbReference type="AlphaFoldDB" id="A0A2T5J9C0"/>
<keyword evidence="2" id="KW-1185">Reference proteome</keyword>
<proteinExistence type="predicted"/>
<evidence type="ECO:0000313" key="2">
    <source>
        <dbReference type="Proteomes" id="UP000244168"/>
    </source>
</evidence>
<name>A0A2T5J9C0_9SPHI</name>
<protein>
    <recommendedName>
        <fullName evidence="3">Transglutaminase superfamily protein</fullName>
    </recommendedName>
</protein>
<dbReference type="PANTHER" id="PTHR35532">
    <property type="entry name" value="SIMILAR TO POLYHYDROXYALKANOATE DEPOLYMERASE"/>
    <property type="match status" value="1"/>
</dbReference>
<gene>
    <name evidence="1" type="ORF">C8P68_10499</name>
</gene>
<sequence length="529" mass="60234">MSINLCYQVRRDMRFIKPKRPYTWLILLLMIALSGCHTAPPNVRLLTDSSGAYGQRFLKVIQHYQRSGEQTKLQAAYVILANLKGQTHTTGPGVVGYQSLFHQLLTVPEAHKKDYETIWDSLTNAAPDIHLSDVAEREDFKTITPDYLIAHIDAAFRAWQMPWAKSLSFNDFCAYILPYKLVDELPSSWMQTVQKRYHWLADSMKGSTDAYKACLLLNNDLKNNFTIRSFPSMWDSGFPELDAIRSGKCYQATEYTTFVMRAMGIPVVMDGTPTWGNASGGHDWNALIDHGKPVPFVGSESDPGLTKIELAFQRKRPKVFRHTFDLQPQALASLQEREDLEEPIPLEFHNQRLKDVTKEYLPVTDIAVNLKKNGLDRKIAYLCVYSRQDWVPVYWARIADQNRATFSDMGRDILYLPAYNGDQGRMVGAGNPVYADTSGKVQTLNPNPAKQIDITVSKKGPDGPNIEKGKTYELCYWQEHWVFAGKETASGKTVCFKHVPSNAVYWVSNPDKATKERIFTYTNHTLSWH</sequence>
<evidence type="ECO:0008006" key="3">
    <source>
        <dbReference type="Google" id="ProtNLM"/>
    </source>
</evidence>
<comment type="caution">
    <text evidence="1">The sequence shown here is derived from an EMBL/GenBank/DDBJ whole genome shotgun (WGS) entry which is preliminary data.</text>
</comment>
<reference evidence="1 2" key="1">
    <citation type="submission" date="2018-04" db="EMBL/GenBank/DDBJ databases">
        <title>Genomic Encyclopedia of Archaeal and Bacterial Type Strains, Phase II (KMG-II): from individual species to whole genera.</title>
        <authorList>
            <person name="Goeker M."/>
        </authorList>
    </citation>
    <scope>NUCLEOTIDE SEQUENCE [LARGE SCALE GENOMIC DNA]</scope>
    <source>
        <strain evidence="1 2">DSM 26809</strain>
    </source>
</reference>
<accession>A0A2T5J9C0</accession>
<dbReference type="EMBL" id="QAOQ01000004">
    <property type="protein sequence ID" value="PTQ96614.1"/>
    <property type="molecule type" value="Genomic_DNA"/>
</dbReference>
<organism evidence="1 2">
    <name type="scientific">Mucilaginibacter yixingensis</name>
    <dbReference type="NCBI Taxonomy" id="1295612"/>
    <lineage>
        <taxon>Bacteria</taxon>
        <taxon>Pseudomonadati</taxon>
        <taxon>Bacteroidota</taxon>
        <taxon>Sphingobacteriia</taxon>
        <taxon>Sphingobacteriales</taxon>
        <taxon>Sphingobacteriaceae</taxon>
        <taxon>Mucilaginibacter</taxon>
    </lineage>
</organism>